<evidence type="ECO:0000313" key="2">
    <source>
        <dbReference type="Proteomes" id="UP000270094"/>
    </source>
</evidence>
<feature type="non-terminal residue" evidence="1">
    <location>
        <position position="634"/>
    </location>
</feature>
<evidence type="ECO:0000313" key="1">
    <source>
        <dbReference type="EMBL" id="VDM82334.1"/>
    </source>
</evidence>
<organism evidence="1 2">
    <name type="scientific">Strongylus vulgaris</name>
    <name type="common">Blood worm</name>
    <dbReference type="NCBI Taxonomy" id="40348"/>
    <lineage>
        <taxon>Eukaryota</taxon>
        <taxon>Metazoa</taxon>
        <taxon>Ecdysozoa</taxon>
        <taxon>Nematoda</taxon>
        <taxon>Chromadorea</taxon>
        <taxon>Rhabditida</taxon>
        <taxon>Rhabditina</taxon>
        <taxon>Rhabditomorpha</taxon>
        <taxon>Strongyloidea</taxon>
        <taxon>Strongylidae</taxon>
        <taxon>Strongylus</taxon>
    </lineage>
</organism>
<name>A0A3P7JU34_STRVU</name>
<dbReference type="OrthoDB" id="5872910at2759"/>
<proteinExistence type="predicted"/>
<accession>A0A3P7JU34</accession>
<reference evidence="1 2" key="1">
    <citation type="submission" date="2018-11" db="EMBL/GenBank/DDBJ databases">
        <authorList>
            <consortium name="Pathogen Informatics"/>
        </authorList>
    </citation>
    <scope>NUCLEOTIDE SEQUENCE [LARGE SCALE GENOMIC DNA]</scope>
</reference>
<gene>
    <name evidence="1" type="ORF">SVUK_LOCUS17332</name>
</gene>
<dbReference type="EMBL" id="UYYB01117102">
    <property type="protein sequence ID" value="VDM82334.1"/>
    <property type="molecule type" value="Genomic_DNA"/>
</dbReference>
<sequence>MEQMTVSLSHALDEEVVDKVVYLATAQGSSLSTSAVEEIQKAMEVSLQHPEQSEGVQEQKPEGIKAALTRSIRTLTDENVYSLWETKSTSEVVELKAMEVSLQHPEQSEGIQEQKPEGIKSALTRSIRTLTDENVYSLWETKSTSEVVELVNTLKLLESVALDAFEPTEAATELVKQLRREEPEQLLVKILTEIERISVKRIFYDSRTHWETHLEGKGPRAETLGQLSEYQRSKAWETVREQGREQAEIALTKYQRSKAWETVREQGREQAEISLTSGVLEVELDKHEETSKSIESSRKLAVQTTTAAATEENAEVRMDLVQSKDDIVDITTSRQIPVTVTTSLIGQASTASEIATDLAINIPEQNVALDFTAKDRIIVEDAVKAKEILEENALSSWQTVEKSASSEITLGAKAKERDQMQSTMQASKETTIEAEQNLSRVQQQSVEMQVKSVEKQSDSKQFHVESETEQFHLENKQINVANEFANIPDVSRTTTTSTAHEFGSEVTGTLGSYGYLQPKEEQQATAESTITLGRLLVGDKTLPASKQEVLELSEEFRMDAKTGTAESTKFTRVVDRSAMATRASQEEKTIKTVEYYQREQRYNIGATEVEKLKLQAGESMKEAGDEAVYGIWKT</sequence>
<keyword evidence="2" id="KW-1185">Reference proteome</keyword>
<dbReference type="AlphaFoldDB" id="A0A3P7JU34"/>
<protein>
    <submittedName>
        <fullName evidence="1">Uncharacterized protein</fullName>
    </submittedName>
</protein>
<dbReference type="Proteomes" id="UP000270094">
    <property type="component" value="Unassembled WGS sequence"/>
</dbReference>